<name>Q1QWW6_CHRI1</name>
<dbReference type="Proteomes" id="UP000000239">
    <property type="component" value="Chromosome"/>
</dbReference>
<accession>Q1QWW6</accession>
<dbReference type="Gene3D" id="3.40.50.2000">
    <property type="entry name" value="Glycogen Phosphorylase B"/>
    <property type="match status" value="1"/>
</dbReference>
<dbReference type="eggNOG" id="COG0438">
    <property type="taxonomic scope" value="Bacteria"/>
</dbReference>
<evidence type="ECO:0000313" key="2">
    <source>
        <dbReference type="Proteomes" id="UP000000239"/>
    </source>
</evidence>
<protein>
    <recommendedName>
        <fullName evidence="3">Glycosyl transferase family 1 domain-containing protein</fullName>
    </recommendedName>
</protein>
<dbReference type="OrthoDB" id="1122630at2"/>
<evidence type="ECO:0000313" key="1">
    <source>
        <dbReference type="EMBL" id="ABE59042.1"/>
    </source>
</evidence>
<dbReference type="HOGENOM" id="CLU_725015_0_0_6"/>
<gene>
    <name evidence="1" type="ordered locus">Csal_1690</name>
</gene>
<dbReference type="AlphaFoldDB" id="Q1QWW6"/>
<organism evidence="1 2">
    <name type="scientific">Chromohalobacter israelensis (strain ATCC BAA-138 / DSM 3043 / CIP 106854 / NCIMB 13768 / 1H11)</name>
    <name type="common">Chromohalobacter salexigens</name>
    <dbReference type="NCBI Taxonomy" id="290398"/>
    <lineage>
        <taxon>Bacteria</taxon>
        <taxon>Pseudomonadati</taxon>
        <taxon>Pseudomonadota</taxon>
        <taxon>Gammaproteobacteria</taxon>
        <taxon>Oceanospirillales</taxon>
        <taxon>Halomonadaceae</taxon>
        <taxon>Chromohalobacter</taxon>
    </lineage>
</organism>
<dbReference type="RefSeq" id="WP_011506988.1">
    <property type="nucleotide sequence ID" value="NC_007963.1"/>
</dbReference>
<dbReference type="EMBL" id="CP000285">
    <property type="protein sequence ID" value="ABE59042.1"/>
    <property type="molecule type" value="Genomic_DNA"/>
</dbReference>
<dbReference type="STRING" id="290398.Csal_1690"/>
<reference evidence="1 2" key="1">
    <citation type="journal article" date="2011" name="Stand. Genomic Sci.">
        <title>Complete genome sequence of the halophilic and highly halotolerant Chromohalobacter salexigens type strain (1H11(T)).</title>
        <authorList>
            <person name="Copeland A."/>
            <person name="O'Connor K."/>
            <person name="Lucas S."/>
            <person name="Lapidus A."/>
            <person name="Berry K.W."/>
            <person name="Detter J.C."/>
            <person name="Del Rio T.G."/>
            <person name="Hammon N."/>
            <person name="Dalin E."/>
            <person name="Tice H."/>
            <person name="Pitluck S."/>
            <person name="Bruce D."/>
            <person name="Goodwin L."/>
            <person name="Han C."/>
            <person name="Tapia R."/>
            <person name="Saunders E."/>
            <person name="Schmutz J."/>
            <person name="Brettin T."/>
            <person name="Larimer F."/>
            <person name="Land M."/>
            <person name="Hauser L."/>
            <person name="Vargas C."/>
            <person name="Nieto J.J."/>
            <person name="Kyrpides N.C."/>
            <person name="Ivanova N."/>
            <person name="Goker M."/>
            <person name="Klenk H.P."/>
            <person name="Csonka L.N."/>
            <person name="Woyke T."/>
        </authorList>
    </citation>
    <scope>NUCLEOTIDE SEQUENCE [LARGE SCALE GENOMIC DNA]</scope>
    <source>
        <strain evidence="2">ATCC BAA-138 / DSM 3043 / CIP 106854 / NCIMB 13768 / 1H11</strain>
    </source>
</reference>
<keyword evidence="2" id="KW-1185">Reference proteome</keyword>
<proteinExistence type="predicted"/>
<sequence length="381" mass="43769">MKILYADTGQPSLGHVSFNEAMVATLNELGRPTIVFLNKEQIASIEKSPLVREVTFSSLDIKHRASKTSFIKKFFYEVLAVYKVFRSSDKGDVVFFGGMFSNVQWLLPIFTLLFPKRAVLLTLHGELASLEKKGFKSWFTHKPWVKISLFLAQRGFYKSIVLEERIKKILSSRGIENIECLKHPYIFKALEKKKGSVRDERKLVIAYPGTLCPERGGEEFFNICKMVNNREVVFKHVGGYRNMPKNVMRYLIEEDVTKSDLDRSLVSEKEYAEEIRSADFLVYIYDDTHYKFASSGALLDAVKHGIPILATKSDVIDDFFLEMSFPGFVFDDVQGLIDFINKEVAMEKICGIPVMETYENIKKERSPEMVSKKLEKILEKV</sequence>
<evidence type="ECO:0008006" key="3">
    <source>
        <dbReference type="Google" id="ProtNLM"/>
    </source>
</evidence>
<dbReference type="GeneID" id="95336112"/>
<dbReference type="KEGG" id="csa:Csal_1690"/>
<dbReference type="SUPFAM" id="SSF53756">
    <property type="entry name" value="UDP-Glycosyltransferase/glycogen phosphorylase"/>
    <property type="match status" value="1"/>
</dbReference>